<accession>A0A923EA07</accession>
<dbReference type="RefSeq" id="WP_035149456.1">
    <property type="nucleotide sequence ID" value="NZ_JAAZWO010000026.1"/>
</dbReference>
<keyword evidence="2" id="KW-1185">Reference proteome</keyword>
<dbReference type="SUPFAM" id="SSF56507">
    <property type="entry name" value="Methionine synthase activation domain-like"/>
    <property type="match status" value="1"/>
</dbReference>
<reference evidence="1 2" key="1">
    <citation type="submission" date="2020-04" db="EMBL/GenBank/DDBJ databases">
        <title>Genomic insights into acetone-butanol-ethanol (ABE) fermentation by sequencing solventogenic clostridia strains.</title>
        <authorList>
            <person name="Brown S."/>
        </authorList>
    </citation>
    <scope>NUCLEOTIDE SEQUENCE [LARGE SCALE GENOMIC DNA]</scope>
    <source>
        <strain evidence="1 2">DJ011</strain>
    </source>
</reference>
<dbReference type="InterPro" id="IPR017342">
    <property type="entry name" value="S-AdoMet-dep_Met_synth_prd"/>
</dbReference>
<sequence length="226" mass="25883">MEKYSFNISKEEVLRYLGVKGSIEDNITSLIYDCTEELKKIIRFKVTYKVFTMKTEKEEVLLRNCKLKLKGESIINHLKYCNDCVLFAATLGGEVDKKINYYERISMSKAIILDACATVAIEEGCDFVEDEIRKIAIEQGKEITFRFSPGYGDLDLSIQESFIQTVEAYKNIGLTVSAHNILIPRKSVTAIIGFTPKDKKKEKKSCIRCNRYSNCQFKKVGEVCEF</sequence>
<dbReference type="InterPro" id="IPR037010">
    <property type="entry name" value="VitB12-dep_Met_synth_activ_sf"/>
</dbReference>
<proteinExistence type="predicted"/>
<organism evidence="1 2">
    <name type="scientific">Clostridium tetanomorphum</name>
    <dbReference type="NCBI Taxonomy" id="1553"/>
    <lineage>
        <taxon>Bacteria</taxon>
        <taxon>Bacillati</taxon>
        <taxon>Bacillota</taxon>
        <taxon>Clostridia</taxon>
        <taxon>Eubacteriales</taxon>
        <taxon>Clostridiaceae</taxon>
        <taxon>Clostridium</taxon>
    </lineage>
</organism>
<dbReference type="Proteomes" id="UP000563151">
    <property type="component" value="Unassembled WGS sequence"/>
</dbReference>
<dbReference type="GO" id="GO:0008705">
    <property type="term" value="F:methionine synthase activity"/>
    <property type="evidence" value="ECO:0007669"/>
    <property type="project" value="InterPro"/>
</dbReference>
<comment type="caution">
    <text evidence="1">The sequence shown here is derived from an EMBL/GenBank/DDBJ whole genome shotgun (WGS) entry which is preliminary data.</text>
</comment>
<dbReference type="EMBL" id="JAAZWO010000026">
    <property type="protein sequence ID" value="MBC2399362.1"/>
    <property type="molecule type" value="Genomic_DNA"/>
</dbReference>
<evidence type="ECO:0000313" key="1">
    <source>
        <dbReference type="EMBL" id="MBC2399362.1"/>
    </source>
</evidence>
<dbReference type="AlphaFoldDB" id="A0A923EA07"/>
<name>A0A923EA07_CLOTT</name>
<protein>
    <submittedName>
        <fullName evidence="1">Methionine synthase</fullName>
    </submittedName>
</protein>
<evidence type="ECO:0000313" key="2">
    <source>
        <dbReference type="Proteomes" id="UP000563151"/>
    </source>
</evidence>
<dbReference type="Gene3D" id="3.40.109.40">
    <property type="match status" value="1"/>
</dbReference>
<dbReference type="PIRSF" id="PIRSF037984">
    <property type="entry name" value="Met_synth_TM0269_prd"/>
    <property type="match status" value="1"/>
</dbReference>
<gene>
    <name evidence="1" type="ORF">HGG79_16520</name>
</gene>